<keyword evidence="1" id="KW-0472">Membrane</keyword>
<dbReference type="Proteomes" id="UP001523216">
    <property type="component" value="Unassembled WGS sequence"/>
</dbReference>
<keyword evidence="3" id="KW-1185">Reference proteome</keyword>
<protein>
    <recommendedName>
        <fullName evidence="4">Secreted protein</fullName>
    </recommendedName>
</protein>
<feature type="transmembrane region" description="Helical" evidence="1">
    <location>
        <begin position="42"/>
        <end position="60"/>
    </location>
</feature>
<evidence type="ECO:0008006" key="4">
    <source>
        <dbReference type="Google" id="ProtNLM"/>
    </source>
</evidence>
<name>A0ABT0Y894_9ACTN</name>
<keyword evidence="1" id="KW-0812">Transmembrane</keyword>
<dbReference type="RefSeq" id="WP_251801975.1">
    <property type="nucleotide sequence ID" value="NZ_JAMQOL010000047.1"/>
</dbReference>
<evidence type="ECO:0000313" key="2">
    <source>
        <dbReference type="EMBL" id="MCM4082258.1"/>
    </source>
</evidence>
<sequence length="198" mass="20939">MNTTLTRTATTTAVADAAAALPRHDTTISATRVTARKRRRTPLLLIFAAAVAAALPLMGATPAQAATYRDPTPGSGKLSALAASGCRASPYSFHFEGYGSLAFPEDPTGQYNYSVTPVLKTTSQCRDINVKNTTRGKIRVCVMFGKTSNTCNYYTTIAAGAWANAATNVKDGTYFRMRAGILYNTSGWATGATGVSDF</sequence>
<comment type="caution">
    <text evidence="2">The sequence shown here is derived from an EMBL/GenBank/DDBJ whole genome shotgun (WGS) entry which is preliminary data.</text>
</comment>
<dbReference type="EMBL" id="JAMQOL010000047">
    <property type="protein sequence ID" value="MCM4082258.1"/>
    <property type="molecule type" value="Genomic_DNA"/>
</dbReference>
<evidence type="ECO:0000313" key="3">
    <source>
        <dbReference type="Proteomes" id="UP001523216"/>
    </source>
</evidence>
<keyword evidence="1" id="KW-1133">Transmembrane helix</keyword>
<accession>A0ABT0Y894</accession>
<gene>
    <name evidence="2" type="ORF">LXN57_32295</name>
</gene>
<reference evidence="2 3" key="1">
    <citation type="submission" date="2022-06" db="EMBL/GenBank/DDBJ databases">
        <title>Actinoplanes abujensis sp. nov., isolated from Nigerian arid soil.</title>
        <authorList>
            <person name="Ding P."/>
        </authorList>
    </citation>
    <scope>NUCLEOTIDE SEQUENCE [LARGE SCALE GENOMIC DNA]</scope>
    <source>
        <strain evidence="3">TRM88002</strain>
    </source>
</reference>
<evidence type="ECO:0000256" key="1">
    <source>
        <dbReference type="SAM" id="Phobius"/>
    </source>
</evidence>
<proteinExistence type="predicted"/>
<organism evidence="2 3">
    <name type="scientific">Paractinoplanes hotanensis</name>
    <dbReference type="NCBI Taxonomy" id="2906497"/>
    <lineage>
        <taxon>Bacteria</taxon>
        <taxon>Bacillati</taxon>
        <taxon>Actinomycetota</taxon>
        <taxon>Actinomycetes</taxon>
        <taxon>Micromonosporales</taxon>
        <taxon>Micromonosporaceae</taxon>
        <taxon>Paractinoplanes</taxon>
    </lineage>
</organism>